<dbReference type="RefSeq" id="WP_200466247.1">
    <property type="nucleotide sequence ID" value="NZ_JAENRR010000050.1"/>
</dbReference>
<keyword evidence="2 8" id="KW-0963">Cytoplasm</keyword>
<keyword evidence="4 8" id="KW-0949">S-adenosyl-L-methionine</keyword>
<dbReference type="SMART" id="SM00729">
    <property type="entry name" value="Elp3"/>
    <property type="match status" value="1"/>
</dbReference>
<feature type="binding site" evidence="8">
    <location>
        <position position="156"/>
    </location>
    <ligand>
        <name>[4Fe-4S] cluster</name>
        <dbReference type="ChEBI" id="CHEBI:49883"/>
        <label>2</label>
        <note>4Fe-4S-S-AdoMet</note>
    </ligand>
</feature>
<dbReference type="InterPro" id="IPR013848">
    <property type="entry name" value="Methylthiotransferase_N"/>
</dbReference>
<dbReference type="PANTHER" id="PTHR43837">
    <property type="entry name" value="RIBOSOMAL PROTEIN S12 METHYLTHIOTRANSFERASE RIMO"/>
    <property type="match status" value="1"/>
</dbReference>
<dbReference type="Pfam" id="PF04055">
    <property type="entry name" value="Radical_SAM"/>
    <property type="match status" value="1"/>
</dbReference>
<proteinExistence type="inferred from homology"/>
<dbReference type="PROSITE" id="PS01278">
    <property type="entry name" value="MTTASE_RADICAL"/>
    <property type="match status" value="1"/>
</dbReference>
<dbReference type="Proteomes" id="UP000605676">
    <property type="component" value="Unassembled WGS sequence"/>
</dbReference>
<evidence type="ECO:0000256" key="4">
    <source>
        <dbReference type="ARBA" id="ARBA00022691"/>
    </source>
</evidence>
<comment type="cofactor">
    <cofactor evidence="8">
        <name>[4Fe-4S] cluster</name>
        <dbReference type="ChEBI" id="CHEBI:49883"/>
    </cofactor>
    <text evidence="8">Binds 2 [4Fe-4S] clusters. One cluster is coordinated with 3 cysteines and an exchangeable S-adenosyl-L-methionine.</text>
</comment>
<keyword evidence="1 8" id="KW-0004">4Fe-4S</keyword>
<evidence type="ECO:0000256" key="5">
    <source>
        <dbReference type="ARBA" id="ARBA00022723"/>
    </source>
</evidence>
<dbReference type="InterPro" id="IPR012340">
    <property type="entry name" value="NA-bd_OB-fold"/>
</dbReference>
<dbReference type="SFLD" id="SFLDG01082">
    <property type="entry name" value="B12-binding_domain_containing"/>
    <property type="match status" value="1"/>
</dbReference>
<evidence type="ECO:0000256" key="2">
    <source>
        <dbReference type="ARBA" id="ARBA00022490"/>
    </source>
</evidence>
<dbReference type="GO" id="GO:0005840">
    <property type="term" value="C:ribosome"/>
    <property type="evidence" value="ECO:0007669"/>
    <property type="project" value="UniProtKB-KW"/>
</dbReference>
<dbReference type="Pfam" id="PF00919">
    <property type="entry name" value="UPF0004"/>
    <property type="match status" value="1"/>
</dbReference>
<dbReference type="InterPro" id="IPR007197">
    <property type="entry name" value="rSAM"/>
</dbReference>
<comment type="subcellular location">
    <subcellularLocation>
        <location evidence="8">Cytoplasm</location>
    </subcellularLocation>
</comment>
<dbReference type="InterPro" id="IPR006638">
    <property type="entry name" value="Elp3/MiaA/NifB-like_rSAM"/>
</dbReference>
<dbReference type="Gene3D" id="3.40.50.12160">
    <property type="entry name" value="Methylthiotransferase, N-terminal domain"/>
    <property type="match status" value="1"/>
</dbReference>
<dbReference type="SFLD" id="SFLDF00274">
    <property type="entry name" value="ribosomal_protein_S12_methylth"/>
    <property type="match status" value="1"/>
</dbReference>
<dbReference type="Pfam" id="PF18693">
    <property type="entry name" value="TRAM_2"/>
    <property type="match status" value="1"/>
</dbReference>
<evidence type="ECO:0000256" key="7">
    <source>
        <dbReference type="ARBA" id="ARBA00023014"/>
    </source>
</evidence>
<keyword evidence="7 8" id="KW-0411">Iron-sulfur</keyword>
<feature type="binding site" evidence="8">
    <location>
        <position position="149"/>
    </location>
    <ligand>
        <name>[4Fe-4S] cluster</name>
        <dbReference type="ChEBI" id="CHEBI:49883"/>
        <label>2</label>
        <note>4Fe-4S-S-AdoMet</note>
    </ligand>
</feature>
<dbReference type="InterPro" id="IPR005840">
    <property type="entry name" value="Ribosomal_uS12_MeSTrfase_RimO"/>
</dbReference>
<dbReference type="SUPFAM" id="SSF102114">
    <property type="entry name" value="Radical SAM enzymes"/>
    <property type="match status" value="1"/>
</dbReference>
<protein>
    <recommendedName>
        <fullName evidence="8">Ribosomal protein uS12 methylthiotransferase RimO</fullName>
        <shortName evidence="8">uS12 MTTase</shortName>
        <shortName evidence="8">uS12 methylthiotransferase</shortName>
        <ecNumber evidence="8">2.8.4.4</ecNumber>
    </recommendedName>
    <alternativeName>
        <fullName evidence="8">Ribosomal protein uS12 (aspartate-C(3))-methylthiotransferase</fullName>
    </alternativeName>
    <alternativeName>
        <fullName evidence="8">Ribosome maturation factor RimO</fullName>
    </alternativeName>
</protein>
<comment type="caution">
    <text evidence="12">The sequence shown here is derived from an EMBL/GenBank/DDBJ whole genome shotgun (WGS) entry which is preliminary data.</text>
</comment>
<gene>
    <name evidence="8 12" type="primary">rimO</name>
    <name evidence="12" type="ORF">JIV24_16885</name>
</gene>
<keyword evidence="6 8" id="KW-0408">Iron</keyword>
<dbReference type="Gene3D" id="3.80.30.20">
    <property type="entry name" value="tm_1862 like domain"/>
    <property type="match status" value="1"/>
</dbReference>
<dbReference type="NCBIfam" id="TIGR01125">
    <property type="entry name" value="30S ribosomal protein S12 methylthiotransferase RimO"/>
    <property type="match status" value="1"/>
</dbReference>
<evidence type="ECO:0000256" key="8">
    <source>
        <dbReference type="HAMAP-Rule" id="MF_01865"/>
    </source>
</evidence>
<dbReference type="InterPro" id="IPR023404">
    <property type="entry name" value="rSAM_horseshoe"/>
</dbReference>
<keyword evidence="5 8" id="KW-0479">Metal-binding</keyword>
<dbReference type="EMBL" id="JAENRR010000050">
    <property type="protein sequence ID" value="MBK3519026.1"/>
    <property type="molecule type" value="Genomic_DNA"/>
</dbReference>
<dbReference type="GO" id="GO:0103039">
    <property type="term" value="F:protein methylthiotransferase activity"/>
    <property type="evidence" value="ECO:0007669"/>
    <property type="project" value="UniProtKB-EC"/>
</dbReference>
<dbReference type="InterPro" id="IPR058240">
    <property type="entry name" value="rSAM_sf"/>
</dbReference>
<feature type="domain" description="Radical SAM core" evidence="11">
    <location>
        <begin position="135"/>
        <end position="366"/>
    </location>
</feature>
<evidence type="ECO:0000259" key="10">
    <source>
        <dbReference type="PROSITE" id="PS51449"/>
    </source>
</evidence>
<dbReference type="InterPro" id="IPR038135">
    <property type="entry name" value="Methylthiotransferase_N_sf"/>
</dbReference>
<dbReference type="PROSITE" id="PS51449">
    <property type="entry name" value="MTTASE_N"/>
    <property type="match status" value="1"/>
</dbReference>
<comment type="similarity">
    <text evidence="8">Belongs to the methylthiotransferase family. RimO subfamily.</text>
</comment>
<dbReference type="SFLD" id="SFLDS00029">
    <property type="entry name" value="Radical_SAM"/>
    <property type="match status" value="1"/>
</dbReference>
<feature type="binding site" evidence="8">
    <location>
        <position position="54"/>
    </location>
    <ligand>
        <name>[4Fe-4S] cluster</name>
        <dbReference type="ChEBI" id="CHEBI:49883"/>
        <label>1</label>
    </ligand>
</feature>
<reference evidence="12 13" key="1">
    <citation type="submission" date="2021-01" db="EMBL/GenBank/DDBJ databases">
        <title>Carboxyliciviraga sp.nov., isolated from coastal sediments.</title>
        <authorList>
            <person name="Lu D."/>
            <person name="Zhang T."/>
        </authorList>
    </citation>
    <scope>NUCLEOTIDE SEQUENCE [LARGE SCALE GENOMIC DNA]</scope>
    <source>
        <strain evidence="12 13">N1Y132</strain>
    </source>
</reference>
<dbReference type="Gene3D" id="2.40.50.140">
    <property type="entry name" value="Nucleic acid-binding proteins"/>
    <property type="match status" value="1"/>
</dbReference>
<dbReference type="NCBIfam" id="TIGR00089">
    <property type="entry name" value="MiaB/RimO family radical SAM methylthiotransferase"/>
    <property type="match status" value="1"/>
</dbReference>
<dbReference type="InterPro" id="IPR020612">
    <property type="entry name" value="Methylthiotransferase_CS"/>
</dbReference>
<evidence type="ECO:0000259" key="9">
    <source>
        <dbReference type="PROSITE" id="PS50926"/>
    </source>
</evidence>
<feature type="domain" description="TRAM" evidence="9">
    <location>
        <begin position="369"/>
        <end position="436"/>
    </location>
</feature>
<dbReference type="EC" id="2.8.4.4" evidence="8"/>
<evidence type="ECO:0000313" key="13">
    <source>
        <dbReference type="Proteomes" id="UP000605676"/>
    </source>
</evidence>
<dbReference type="InterPro" id="IPR005839">
    <property type="entry name" value="Methylthiotransferase"/>
</dbReference>
<keyword evidence="3 8" id="KW-0808">Transferase</keyword>
<evidence type="ECO:0000256" key="1">
    <source>
        <dbReference type="ARBA" id="ARBA00022485"/>
    </source>
</evidence>
<dbReference type="PANTHER" id="PTHR43837:SF1">
    <property type="entry name" value="RIBOSOMAL PROTEIN US12 METHYLTHIOTRANSFERASE RIMO"/>
    <property type="match status" value="1"/>
</dbReference>
<dbReference type="PROSITE" id="PS50926">
    <property type="entry name" value="TRAM"/>
    <property type="match status" value="1"/>
</dbReference>
<keyword evidence="12" id="KW-0689">Ribosomal protein</keyword>
<feature type="binding site" evidence="8">
    <location>
        <position position="88"/>
    </location>
    <ligand>
        <name>[4Fe-4S] cluster</name>
        <dbReference type="ChEBI" id="CHEBI:49883"/>
        <label>1</label>
    </ligand>
</feature>
<dbReference type="SFLD" id="SFLDG01061">
    <property type="entry name" value="methylthiotransferase"/>
    <property type="match status" value="1"/>
</dbReference>
<accession>A0ABS1HN49</accession>
<keyword evidence="12" id="KW-0687">Ribonucleoprotein</keyword>
<dbReference type="InterPro" id="IPR002792">
    <property type="entry name" value="TRAM_dom"/>
</dbReference>
<sequence length="436" mass="50112">MSVPKGKKVDVVTLGCSKNLVDSEFLIRQFKANGIEVAHDSEAPDGEVAIINTCGFIADAKEESIDTILEFTEAKKRGDIKQLYVMGCLSERYPGQLKKELPEVDKFYGKFDWKDIVSQIGATYRRDLMNERSLTTPNHYAYLKISEGCNRTCSYCAIPIITGKHVSRPMDALLDEAKRLRDSGVKELQVIAQDLSFYGYDLYKDYKLAELTEKLAGIDGIEWIRLHYAYPAGFPLDVLKVMHDNPKVCNYLDIALQHISDPMLEIMRRGVRKSQTYRLMEEMRKQVPDIHLRTTFITGHPGETEQDFAEMEQFVKDVRFERLGVFPYSHEDDTYAHKKYKDDVPDEVKQERADRIMEIQNGIAKELNAEKVGKTLKVIVDREEGDYFVGRTEYDSPEVDQEVLMHKEDNKVLTIGDFYDVEITDSEDYDLFGIAK</sequence>
<evidence type="ECO:0000256" key="3">
    <source>
        <dbReference type="ARBA" id="ARBA00022679"/>
    </source>
</evidence>
<dbReference type="HAMAP" id="MF_01865">
    <property type="entry name" value="MTTase_RimO"/>
    <property type="match status" value="1"/>
</dbReference>
<feature type="domain" description="MTTase N-terminal" evidence="10">
    <location>
        <begin position="7"/>
        <end position="125"/>
    </location>
</feature>
<dbReference type="PROSITE" id="PS51918">
    <property type="entry name" value="RADICAL_SAM"/>
    <property type="match status" value="1"/>
</dbReference>
<evidence type="ECO:0000256" key="6">
    <source>
        <dbReference type="ARBA" id="ARBA00023004"/>
    </source>
</evidence>
<feature type="binding site" evidence="8">
    <location>
        <position position="153"/>
    </location>
    <ligand>
        <name>[4Fe-4S] cluster</name>
        <dbReference type="ChEBI" id="CHEBI:49883"/>
        <label>2</label>
        <note>4Fe-4S-S-AdoMet</note>
    </ligand>
</feature>
<comment type="catalytic activity">
    <reaction evidence="8">
        <text>L-aspartate(89)-[ribosomal protein uS12]-hydrogen + (sulfur carrier)-SH + AH2 + 2 S-adenosyl-L-methionine = 3-methylsulfanyl-L-aspartate(89)-[ribosomal protein uS12]-hydrogen + (sulfur carrier)-H + 5'-deoxyadenosine + L-methionine + A + S-adenosyl-L-homocysteine + 2 H(+)</text>
        <dbReference type="Rhea" id="RHEA:37087"/>
        <dbReference type="Rhea" id="RHEA-COMP:10460"/>
        <dbReference type="Rhea" id="RHEA-COMP:10461"/>
        <dbReference type="Rhea" id="RHEA-COMP:14737"/>
        <dbReference type="Rhea" id="RHEA-COMP:14739"/>
        <dbReference type="ChEBI" id="CHEBI:13193"/>
        <dbReference type="ChEBI" id="CHEBI:15378"/>
        <dbReference type="ChEBI" id="CHEBI:17319"/>
        <dbReference type="ChEBI" id="CHEBI:17499"/>
        <dbReference type="ChEBI" id="CHEBI:29917"/>
        <dbReference type="ChEBI" id="CHEBI:29961"/>
        <dbReference type="ChEBI" id="CHEBI:57844"/>
        <dbReference type="ChEBI" id="CHEBI:57856"/>
        <dbReference type="ChEBI" id="CHEBI:59789"/>
        <dbReference type="ChEBI" id="CHEBI:64428"/>
        <dbReference type="ChEBI" id="CHEBI:73599"/>
        <dbReference type="EC" id="2.8.4.4"/>
    </reaction>
</comment>
<evidence type="ECO:0000259" key="11">
    <source>
        <dbReference type="PROSITE" id="PS51918"/>
    </source>
</evidence>
<organism evidence="12 13">
    <name type="scientific">Carboxylicivirga marina</name>
    <dbReference type="NCBI Taxonomy" id="2800988"/>
    <lineage>
        <taxon>Bacteria</taxon>
        <taxon>Pseudomonadati</taxon>
        <taxon>Bacteroidota</taxon>
        <taxon>Bacteroidia</taxon>
        <taxon>Marinilabiliales</taxon>
        <taxon>Marinilabiliaceae</taxon>
        <taxon>Carboxylicivirga</taxon>
    </lineage>
</organism>
<keyword evidence="13" id="KW-1185">Reference proteome</keyword>
<name>A0ABS1HN49_9BACT</name>
<feature type="binding site" evidence="8">
    <location>
        <position position="16"/>
    </location>
    <ligand>
        <name>[4Fe-4S] cluster</name>
        <dbReference type="ChEBI" id="CHEBI:49883"/>
        <label>1</label>
    </ligand>
</feature>
<dbReference type="CDD" id="cd01335">
    <property type="entry name" value="Radical_SAM"/>
    <property type="match status" value="1"/>
</dbReference>
<evidence type="ECO:0000313" key="12">
    <source>
        <dbReference type="EMBL" id="MBK3519026.1"/>
    </source>
</evidence>
<comment type="function">
    <text evidence="8">Catalyzes the methylthiolation of an aspartic acid residue of ribosomal protein uS12.</text>
</comment>